<keyword evidence="1" id="KW-0812">Transmembrane</keyword>
<name>A0ABY9ZV91_9ACTN</name>
<feature type="transmembrane region" description="Helical" evidence="1">
    <location>
        <begin position="66"/>
        <end position="87"/>
    </location>
</feature>
<evidence type="ECO:0000256" key="1">
    <source>
        <dbReference type="SAM" id="Phobius"/>
    </source>
</evidence>
<keyword evidence="1" id="KW-1133">Transmembrane helix</keyword>
<feature type="transmembrane region" description="Helical" evidence="1">
    <location>
        <begin position="41"/>
        <end position="59"/>
    </location>
</feature>
<dbReference type="Proteomes" id="UP001303001">
    <property type="component" value="Chromosome"/>
</dbReference>
<dbReference type="EMBL" id="CP134876">
    <property type="protein sequence ID" value="WNM39176.1"/>
    <property type="molecule type" value="Genomic_DNA"/>
</dbReference>
<feature type="transmembrane region" description="Helical" evidence="1">
    <location>
        <begin position="99"/>
        <end position="120"/>
    </location>
</feature>
<evidence type="ECO:0000313" key="3">
    <source>
        <dbReference type="Proteomes" id="UP001303001"/>
    </source>
</evidence>
<keyword evidence="3" id="KW-1185">Reference proteome</keyword>
<protein>
    <recommendedName>
        <fullName evidence="4">DUF4386 family protein</fullName>
    </recommendedName>
</protein>
<reference evidence="2 3" key="1">
    <citation type="submission" date="2023-09" db="EMBL/GenBank/DDBJ databases">
        <title>Micromonospora halotolerans DSM 45598 genome sequence.</title>
        <authorList>
            <person name="Mo P."/>
        </authorList>
    </citation>
    <scope>NUCLEOTIDE SEQUENCE [LARGE SCALE GENOMIC DNA]</scope>
    <source>
        <strain evidence="2 3">DSM 45598</strain>
    </source>
</reference>
<feature type="transmembrane region" description="Helical" evidence="1">
    <location>
        <begin position="127"/>
        <end position="157"/>
    </location>
</feature>
<organism evidence="2 3">
    <name type="scientific">Micromonospora halotolerans</name>
    <dbReference type="NCBI Taxonomy" id="709879"/>
    <lineage>
        <taxon>Bacteria</taxon>
        <taxon>Bacillati</taxon>
        <taxon>Actinomycetota</taxon>
        <taxon>Actinomycetes</taxon>
        <taxon>Micromonosporales</taxon>
        <taxon>Micromonosporaceae</taxon>
        <taxon>Micromonospora</taxon>
    </lineage>
</organism>
<sequence>MNVSLARLGAAAAAGGGLCSVLLGLDHLAEPDGGPLSTVGYLGRGLLLPVAIIAIAVLCRPRSASLATTGAVLGVLSSLVQVAILLLNLTGVGDFFESPAGPASLLGLLVGLLLLGIACLRARALPVWAGVGVLLGVVLSGVPVYGEIAFGLLYVAIGWAMSRRAAPAVVPAVS</sequence>
<accession>A0ABY9ZV91</accession>
<gene>
    <name evidence="2" type="ORF">RMN56_29335</name>
</gene>
<keyword evidence="1" id="KW-0472">Membrane</keyword>
<dbReference type="RefSeq" id="WP_313721086.1">
    <property type="nucleotide sequence ID" value="NZ_CP134876.1"/>
</dbReference>
<proteinExistence type="predicted"/>
<evidence type="ECO:0000313" key="2">
    <source>
        <dbReference type="EMBL" id="WNM39176.1"/>
    </source>
</evidence>
<evidence type="ECO:0008006" key="4">
    <source>
        <dbReference type="Google" id="ProtNLM"/>
    </source>
</evidence>